<dbReference type="Proteomes" id="UP000031518">
    <property type="component" value="Unassembled WGS sequence"/>
</dbReference>
<dbReference type="PANTHER" id="PTHR43190:SF3">
    <property type="entry name" value="N-ACETYL-D-GLUCOSAMINE KINASE"/>
    <property type="match status" value="1"/>
</dbReference>
<keyword evidence="3" id="KW-0418">Kinase</keyword>
<dbReference type="GO" id="GO:0016301">
    <property type="term" value="F:kinase activity"/>
    <property type="evidence" value="ECO:0007669"/>
    <property type="project" value="UniProtKB-KW"/>
</dbReference>
<dbReference type="AlphaFoldDB" id="A0A0B6WTQ8"/>
<reference evidence="3 4" key="1">
    <citation type="submission" date="2013-12" db="EMBL/GenBank/DDBJ databases">
        <authorList>
            <person name="Stott M."/>
        </authorList>
    </citation>
    <scope>NUCLEOTIDE SEQUENCE [LARGE SCALE GENOMIC DNA]</scope>
    <source>
        <strain evidence="3 4">K22</strain>
    </source>
</reference>
<keyword evidence="4" id="KW-1185">Reference proteome</keyword>
<dbReference type="InterPro" id="IPR052519">
    <property type="entry name" value="Euk-type_GlcNAc_Kinase"/>
</dbReference>
<dbReference type="InterPro" id="IPR002731">
    <property type="entry name" value="ATPase_BadF"/>
</dbReference>
<organism evidence="3 4">
    <name type="scientific">Pyrinomonas methylaliphatogenes</name>
    <dbReference type="NCBI Taxonomy" id="454194"/>
    <lineage>
        <taxon>Bacteria</taxon>
        <taxon>Pseudomonadati</taxon>
        <taxon>Acidobacteriota</taxon>
        <taxon>Blastocatellia</taxon>
        <taxon>Blastocatellales</taxon>
        <taxon>Pyrinomonadaceae</taxon>
        <taxon>Pyrinomonas</taxon>
    </lineage>
</organism>
<reference evidence="3 4" key="2">
    <citation type="submission" date="2015-01" db="EMBL/GenBank/DDBJ databases">
        <title>Complete genome sequence of Pyrinomonas methylaliphatogenes type strain K22T.</title>
        <authorList>
            <person name="Lee K.C.Y."/>
            <person name="Power J.F."/>
            <person name="Dunfield P.F."/>
            <person name="Morgan X.C."/>
            <person name="Huttenhower C."/>
            <person name="Stott M.B."/>
        </authorList>
    </citation>
    <scope>NUCLEOTIDE SEQUENCE [LARGE SCALE GENOMIC DNA]</scope>
    <source>
        <strain evidence="3 4">K22</strain>
    </source>
</reference>
<feature type="domain" description="ATPase BadF/BadG/BcrA/BcrD type" evidence="2">
    <location>
        <begin position="7"/>
        <end position="301"/>
    </location>
</feature>
<dbReference type="Gene3D" id="3.30.420.40">
    <property type="match status" value="2"/>
</dbReference>
<evidence type="ECO:0000256" key="1">
    <source>
        <dbReference type="SAM" id="MobiDB-lite"/>
    </source>
</evidence>
<evidence type="ECO:0000313" key="3">
    <source>
        <dbReference type="EMBL" id="CDM64588.1"/>
    </source>
</evidence>
<dbReference type="RefSeq" id="WP_041974117.1">
    <property type="nucleotide sequence ID" value="NZ_CBXV010000002.1"/>
</dbReference>
<dbReference type="InterPro" id="IPR043129">
    <property type="entry name" value="ATPase_NBD"/>
</dbReference>
<gene>
    <name evidence="3" type="ORF">PYK22_00582</name>
</gene>
<protein>
    <submittedName>
        <fullName evidence="3">Predicted N-acetylglucosamine kinase</fullName>
    </submittedName>
</protein>
<keyword evidence="3" id="KW-0808">Transferase</keyword>
<proteinExistence type="predicted"/>
<dbReference type="Pfam" id="PF01869">
    <property type="entry name" value="BcrAD_BadFG"/>
    <property type="match status" value="1"/>
</dbReference>
<feature type="region of interest" description="Disordered" evidence="1">
    <location>
        <begin position="23"/>
        <end position="45"/>
    </location>
</feature>
<dbReference type="STRING" id="454194.PYK22_00582"/>
<name>A0A0B6WTQ8_9BACT</name>
<evidence type="ECO:0000259" key="2">
    <source>
        <dbReference type="Pfam" id="PF01869"/>
    </source>
</evidence>
<dbReference type="EMBL" id="CBXV010000002">
    <property type="protein sequence ID" value="CDM64588.1"/>
    <property type="molecule type" value="Genomic_DNA"/>
</dbReference>
<dbReference type="SUPFAM" id="SSF53067">
    <property type="entry name" value="Actin-like ATPase domain"/>
    <property type="match status" value="2"/>
</dbReference>
<sequence>MGERLFLGVDGGQSHTEAVVADERGRIRGRGRGGPANHAEQPGGRERLARAVGESVGAALREAGLATEVSEVEFDAAHCAMTGGADFKEEVIRSIVRARRLSIGHDAPAALAGATGGEPGIVVIAGTGSVAYGENGLDRSAQAGGWGYLLGDEGSGYWIAMEGLRCALRAVDGVGDSTELGTRALRHFDLKDFRELARAVYAGRIDRDRLATFAIEVERAAREGDASARRIIAEAAMWLCRLVIAVAKRLSVESVKVAAVGGAFRSLSLREEFAQRVAQHLPLARVIAPRFDPAVGALLLAYGAAGVDLTEEILSNLEKESGR</sequence>
<accession>A0A0B6WTQ8</accession>
<dbReference type="CDD" id="cd24007">
    <property type="entry name" value="ASKHA_NBD_eukNAGK-like"/>
    <property type="match status" value="1"/>
</dbReference>
<evidence type="ECO:0000313" key="4">
    <source>
        <dbReference type="Proteomes" id="UP000031518"/>
    </source>
</evidence>
<dbReference type="PANTHER" id="PTHR43190">
    <property type="entry name" value="N-ACETYL-D-GLUCOSAMINE KINASE"/>
    <property type="match status" value="1"/>
</dbReference>